<dbReference type="Pfam" id="PF01041">
    <property type="entry name" value="DegT_DnrJ_EryC1"/>
    <property type="match status" value="1"/>
</dbReference>
<dbReference type="PANTHER" id="PTHR30244">
    <property type="entry name" value="TRANSAMINASE"/>
    <property type="match status" value="1"/>
</dbReference>
<dbReference type="InterPro" id="IPR015422">
    <property type="entry name" value="PyrdxlP-dep_Trfase_small"/>
</dbReference>
<dbReference type="RefSeq" id="WP_163387230.1">
    <property type="nucleotide sequence ID" value="NZ_JAUFQS010000015.1"/>
</dbReference>
<dbReference type="PANTHER" id="PTHR30244:SF36">
    <property type="entry name" value="3-OXO-GLUCOSE-6-PHOSPHATE:GLUTAMATE AMINOTRANSFERASE"/>
    <property type="match status" value="1"/>
</dbReference>
<keyword evidence="1 3" id="KW-0663">Pyridoxal phosphate</keyword>
<evidence type="ECO:0000313" key="4">
    <source>
        <dbReference type="EMBL" id="MDN3688940.1"/>
    </source>
</evidence>
<reference evidence="5" key="1">
    <citation type="journal article" date="2019" name="Int. J. Syst. Evol. Microbiol.">
        <title>The Global Catalogue of Microorganisms (GCM) 10K type strain sequencing project: providing services to taxonomists for standard genome sequencing and annotation.</title>
        <authorList>
            <consortium name="The Broad Institute Genomics Platform"/>
            <consortium name="The Broad Institute Genome Sequencing Center for Infectious Disease"/>
            <person name="Wu L."/>
            <person name="Ma J."/>
        </authorList>
    </citation>
    <scope>NUCLEOTIDE SEQUENCE [LARGE SCALE GENOMIC DNA]</scope>
    <source>
        <strain evidence="5">CECT 7706</strain>
    </source>
</reference>
<dbReference type="Proteomes" id="UP001236663">
    <property type="component" value="Unassembled WGS sequence"/>
</dbReference>
<name>A0ABT8C8T6_9BACT</name>
<dbReference type="CDD" id="cd00616">
    <property type="entry name" value="AHBA_syn"/>
    <property type="match status" value="1"/>
</dbReference>
<dbReference type="SUPFAM" id="SSF53383">
    <property type="entry name" value="PLP-dependent transferases"/>
    <property type="match status" value="1"/>
</dbReference>
<dbReference type="InterPro" id="IPR015421">
    <property type="entry name" value="PyrdxlP-dep_Trfase_major"/>
</dbReference>
<evidence type="ECO:0000256" key="1">
    <source>
        <dbReference type="ARBA" id="ARBA00022898"/>
    </source>
</evidence>
<accession>A0ABT8C8T6</accession>
<dbReference type="InterPro" id="IPR015424">
    <property type="entry name" value="PyrdxlP-dep_Trfase"/>
</dbReference>
<dbReference type="InterPro" id="IPR000653">
    <property type="entry name" value="DegT/StrS_aminotransferase"/>
</dbReference>
<dbReference type="EC" id="2.6.1.-" evidence="4"/>
<sequence length="372" mass="41601">MTPTNRIKFQDLQALNDRFEPLLSQRILEVIQSGQYVVGEQIREFEKEFCAFTGIGHTIGVSNGTNALELILRAYLEMGRIQKNDEILVPANTFIATFLAIVSQGLVPVPIDPEIPSFLPTADALEKKITPKTKGLVMVHLYGRTAYSRDIAALLDSKGMLLIEDNAQAVGSQFEGRKTGSLGGAAAHSFFPTKNLGALGDAGAVTTDDQELATIIRALAHYGRTGSHCYTYAGTNYRMAEIQAAALRVKLPHLDQDNNRRMALANTYLRNISHPDILLPKPENLAFHHTWHLFTILTKKRQHLVSYLDRKGIETAIHYATPPHRQPAFRNSMRHRSLPVTEKIHRETLSLPLYPTLSDKNIRYIIDTVNGW</sequence>
<keyword evidence="4" id="KW-0808">Transferase</keyword>
<dbReference type="Gene3D" id="3.40.640.10">
    <property type="entry name" value="Type I PLP-dependent aspartate aminotransferase-like (Major domain)"/>
    <property type="match status" value="1"/>
</dbReference>
<dbReference type="GO" id="GO:0008483">
    <property type="term" value="F:transaminase activity"/>
    <property type="evidence" value="ECO:0007669"/>
    <property type="project" value="UniProtKB-KW"/>
</dbReference>
<dbReference type="Gene3D" id="3.90.1150.10">
    <property type="entry name" value="Aspartate Aminotransferase, domain 1"/>
    <property type="match status" value="1"/>
</dbReference>
<evidence type="ECO:0000256" key="2">
    <source>
        <dbReference type="ARBA" id="ARBA00037999"/>
    </source>
</evidence>
<dbReference type="PIRSF" id="PIRSF000390">
    <property type="entry name" value="PLP_StrS"/>
    <property type="match status" value="1"/>
</dbReference>
<dbReference type="EMBL" id="JAUFQS010000015">
    <property type="protein sequence ID" value="MDN3688940.1"/>
    <property type="molecule type" value="Genomic_DNA"/>
</dbReference>
<evidence type="ECO:0000313" key="5">
    <source>
        <dbReference type="Proteomes" id="UP001236663"/>
    </source>
</evidence>
<keyword evidence="4" id="KW-0032">Aminotransferase</keyword>
<comment type="similarity">
    <text evidence="2 3">Belongs to the DegT/DnrJ/EryC1 family.</text>
</comment>
<gene>
    <name evidence="4" type="ORF">QWZ15_13960</name>
</gene>
<evidence type="ECO:0000256" key="3">
    <source>
        <dbReference type="RuleBase" id="RU004508"/>
    </source>
</evidence>
<keyword evidence="5" id="KW-1185">Reference proteome</keyword>
<protein>
    <submittedName>
        <fullName evidence="4">DegT/DnrJ/EryC1/StrS family aminotransferase</fullName>
        <ecNumber evidence="4">2.6.1.-</ecNumber>
    </submittedName>
</protein>
<organism evidence="4 5">
    <name type="scientific">Cyclobacterium jeungdonense</name>
    <dbReference type="NCBI Taxonomy" id="708087"/>
    <lineage>
        <taxon>Bacteria</taxon>
        <taxon>Pseudomonadati</taxon>
        <taxon>Bacteroidota</taxon>
        <taxon>Cytophagia</taxon>
        <taxon>Cytophagales</taxon>
        <taxon>Cyclobacteriaceae</taxon>
        <taxon>Cyclobacterium</taxon>
    </lineage>
</organism>
<comment type="caution">
    <text evidence="4">The sequence shown here is derived from an EMBL/GenBank/DDBJ whole genome shotgun (WGS) entry which is preliminary data.</text>
</comment>
<proteinExistence type="inferred from homology"/>